<keyword evidence="2" id="KW-1185">Reference proteome</keyword>
<dbReference type="EMBL" id="BMUW01000020">
    <property type="protein sequence ID" value="GGZ79116.1"/>
    <property type="molecule type" value="Genomic_DNA"/>
</dbReference>
<protein>
    <submittedName>
        <fullName evidence="1">Uncharacterized protein</fullName>
    </submittedName>
</protein>
<evidence type="ECO:0000313" key="2">
    <source>
        <dbReference type="Proteomes" id="UP000624183"/>
    </source>
</evidence>
<comment type="caution">
    <text evidence="1">The sequence shown here is derived from an EMBL/GenBank/DDBJ whole genome shotgun (WGS) entry which is preliminary data.</text>
</comment>
<sequence>MERWSPKDPEELKDAYATMAHSFALALAKELRCENDGGLEPRPALDPV</sequence>
<gene>
    <name evidence="1" type="ORF">GCM10010328_62260</name>
</gene>
<evidence type="ECO:0000313" key="1">
    <source>
        <dbReference type="EMBL" id="GGZ79116.1"/>
    </source>
</evidence>
<dbReference type="Proteomes" id="UP000624183">
    <property type="component" value="Unassembled WGS sequence"/>
</dbReference>
<organism evidence="1 2">
    <name type="scientific">Streptomyces rubiginosohelvolus</name>
    <dbReference type="NCBI Taxonomy" id="67362"/>
    <lineage>
        <taxon>Bacteria</taxon>
        <taxon>Bacillati</taxon>
        <taxon>Actinomycetota</taxon>
        <taxon>Actinomycetes</taxon>
        <taxon>Kitasatosporales</taxon>
        <taxon>Streptomycetaceae</taxon>
        <taxon>Streptomyces</taxon>
    </lineage>
</organism>
<name>A0ABQ3CAD5_9ACTN</name>
<reference evidence="2" key="1">
    <citation type="journal article" date="2019" name="Int. J. Syst. Evol. Microbiol.">
        <title>The Global Catalogue of Microorganisms (GCM) 10K type strain sequencing project: providing services to taxonomists for standard genome sequencing and annotation.</title>
        <authorList>
            <consortium name="The Broad Institute Genomics Platform"/>
            <consortium name="The Broad Institute Genome Sequencing Center for Infectious Disease"/>
            <person name="Wu L."/>
            <person name="Ma J."/>
        </authorList>
    </citation>
    <scope>NUCLEOTIDE SEQUENCE [LARGE SCALE GENOMIC DNA]</scope>
    <source>
        <strain evidence="2">JCM 4602</strain>
    </source>
</reference>
<accession>A0ABQ3CAD5</accession>
<proteinExistence type="predicted"/>